<name>A0A9Q6ZDL2_MYROD</name>
<feature type="chain" id="PRO_5040465010" evidence="1">
    <location>
        <begin position="19"/>
        <end position="108"/>
    </location>
</feature>
<dbReference type="EMBL" id="CP068108">
    <property type="protein sequence ID" value="QQU01770.1"/>
    <property type="molecule type" value="Genomic_DNA"/>
</dbReference>
<feature type="signal peptide" evidence="1">
    <location>
        <begin position="1"/>
        <end position="18"/>
    </location>
</feature>
<organism evidence="2 3">
    <name type="scientific">Myroides odoratus</name>
    <name type="common">Flavobacterium odoratum</name>
    <dbReference type="NCBI Taxonomy" id="256"/>
    <lineage>
        <taxon>Bacteria</taxon>
        <taxon>Pseudomonadati</taxon>
        <taxon>Bacteroidota</taxon>
        <taxon>Flavobacteriia</taxon>
        <taxon>Flavobacteriales</taxon>
        <taxon>Flavobacteriaceae</taxon>
        <taxon>Myroides</taxon>
    </lineage>
</organism>
<reference evidence="2 3" key="1">
    <citation type="submission" date="2021-01" db="EMBL/GenBank/DDBJ databases">
        <title>FDA dAtabase for Regulatory Grade micrObial Sequences (FDA-ARGOS): Supporting development and validation of Infectious Disease Dx tests.</title>
        <authorList>
            <person name="Sproer C."/>
            <person name="Gronow S."/>
            <person name="Severitt S."/>
            <person name="Schroder I."/>
            <person name="Tallon L."/>
            <person name="Sadzewicz L."/>
            <person name="Zhao X."/>
            <person name="Boylan J."/>
            <person name="Ott S."/>
            <person name="Bowen H."/>
            <person name="Vavikolanu K."/>
            <person name="Mehta A."/>
            <person name="Aluvathingal J."/>
            <person name="Nadendla S."/>
            <person name="Lowell S."/>
            <person name="Myers T."/>
            <person name="Yan Y."/>
            <person name="Sichtig H."/>
        </authorList>
    </citation>
    <scope>NUCLEOTIDE SEQUENCE [LARGE SCALE GENOMIC DNA]</scope>
    <source>
        <strain evidence="2 3">FDAARGOS_1131</strain>
    </source>
</reference>
<dbReference type="RefSeq" id="WP_002992485.1">
    <property type="nucleotide sequence ID" value="NZ_CP068108.1"/>
</dbReference>
<proteinExistence type="predicted"/>
<sequence length="108" mass="12558">MKNLLLVLAFMLSIGVFAQDVSRLDSEPSIGISRCYLLGYEVSPIQSAFCYYQKPGNYTLELCPPFFSEFLTADWGKMVREYWCEHGEFPEGVRIKSYYPNHPLEWMP</sequence>
<evidence type="ECO:0000313" key="2">
    <source>
        <dbReference type="EMBL" id="QQU01770.1"/>
    </source>
</evidence>
<dbReference type="Proteomes" id="UP000596202">
    <property type="component" value="Chromosome"/>
</dbReference>
<evidence type="ECO:0000313" key="3">
    <source>
        <dbReference type="Proteomes" id="UP000596202"/>
    </source>
</evidence>
<evidence type="ECO:0000256" key="1">
    <source>
        <dbReference type="SAM" id="SignalP"/>
    </source>
</evidence>
<keyword evidence="1" id="KW-0732">Signal</keyword>
<dbReference type="GeneID" id="93527699"/>
<gene>
    <name evidence="2" type="ORF">I6I88_08530</name>
</gene>
<dbReference type="AlphaFoldDB" id="A0A9Q6ZDL2"/>
<protein>
    <submittedName>
        <fullName evidence="2">Uncharacterized protein</fullName>
    </submittedName>
</protein>
<accession>A0A9Q6ZDL2</accession>